<proteinExistence type="predicted"/>
<keyword evidence="2" id="KW-1185">Reference proteome</keyword>
<evidence type="ECO:0000313" key="1">
    <source>
        <dbReference type="EMBL" id="KAI7939938.1"/>
    </source>
</evidence>
<reference evidence="2" key="2">
    <citation type="journal article" date="2018" name="Mol. Plant Microbe Interact.">
        <title>Genome sequence resources for the wheat stripe rust pathogen (Puccinia striiformis f. sp. tritici) and the barley stripe rust pathogen (Puccinia striiformis f. sp. hordei).</title>
        <authorList>
            <person name="Xia C."/>
            <person name="Wang M."/>
            <person name="Yin C."/>
            <person name="Cornejo O.E."/>
            <person name="Hulbert S.H."/>
            <person name="Chen X."/>
        </authorList>
    </citation>
    <scope>NUCLEOTIDE SEQUENCE [LARGE SCALE GENOMIC DNA]</scope>
    <source>
        <strain evidence="2">93-210</strain>
    </source>
</reference>
<reference evidence="1 2" key="3">
    <citation type="journal article" date="2022" name="Microbiol. Spectr.">
        <title>Folding features and dynamics of 3D genome architecture in plant fungal pathogens.</title>
        <authorList>
            <person name="Xia C."/>
        </authorList>
    </citation>
    <scope>NUCLEOTIDE SEQUENCE [LARGE SCALE GENOMIC DNA]</scope>
    <source>
        <strain evidence="1 2">93-210</strain>
    </source>
</reference>
<accession>A0ACC0DWW0</accession>
<evidence type="ECO:0000313" key="2">
    <source>
        <dbReference type="Proteomes" id="UP001060170"/>
    </source>
</evidence>
<organism evidence="1 2">
    <name type="scientific">Puccinia striiformis f. sp. tritici</name>
    <dbReference type="NCBI Taxonomy" id="168172"/>
    <lineage>
        <taxon>Eukaryota</taxon>
        <taxon>Fungi</taxon>
        <taxon>Dikarya</taxon>
        <taxon>Basidiomycota</taxon>
        <taxon>Pucciniomycotina</taxon>
        <taxon>Pucciniomycetes</taxon>
        <taxon>Pucciniales</taxon>
        <taxon>Pucciniaceae</taxon>
        <taxon>Puccinia</taxon>
    </lineage>
</organism>
<comment type="caution">
    <text evidence="1">The sequence shown here is derived from an EMBL/GenBank/DDBJ whole genome shotgun (WGS) entry which is preliminary data.</text>
</comment>
<gene>
    <name evidence="1" type="ORF">MJO28_013590</name>
</gene>
<reference evidence="2" key="1">
    <citation type="journal article" date="2018" name="BMC Genomics">
        <title>Genomic insights into host adaptation between the wheat stripe rust pathogen (Puccinia striiformis f. sp. tritici) and the barley stripe rust pathogen (Puccinia striiformis f. sp. hordei).</title>
        <authorList>
            <person name="Xia C."/>
            <person name="Wang M."/>
            <person name="Yin C."/>
            <person name="Cornejo O.E."/>
            <person name="Hulbert S.H."/>
            <person name="Chen X."/>
        </authorList>
    </citation>
    <scope>NUCLEOTIDE SEQUENCE [LARGE SCALE GENOMIC DNA]</scope>
    <source>
        <strain evidence="2">93-210</strain>
    </source>
</reference>
<name>A0ACC0DWW0_9BASI</name>
<dbReference type="EMBL" id="CM045878">
    <property type="protein sequence ID" value="KAI7939938.1"/>
    <property type="molecule type" value="Genomic_DNA"/>
</dbReference>
<dbReference type="Proteomes" id="UP001060170">
    <property type="component" value="Chromosome 14"/>
</dbReference>
<protein>
    <submittedName>
        <fullName evidence="1">Uncharacterized protein</fullName>
    </submittedName>
</protein>
<sequence length="182" mass="20578">MSRYTEMVESTGPHDAKPSSEPGPVAMAEDDDIQDLKKAVIDEYKKAGHERDGEKAEKYSKMYGSLLWIEMVREMTKKEEELYNEPAPKPENSDGATQGGLLFVNGAVNTHDGVGLPAYFEHNIRELSRQIPLTIFNREWQEQALQCQNEKRFEVESSGEEDARLGCTDPQSNPDRPSGSRW</sequence>